<dbReference type="Gene3D" id="1.20.58.340">
    <property type="entry name" value="Magnesium transport protein CorA, transmembrane region"/>
    <property type="match status" value="1"/>
</dbReference>
<dbReference type="AlphaFoldDB" id="A0AAE0NBY3"/>
<keyword evidence="4 6" id="KW-0472">Membrane</keyword>
<evidence type="ECO:0000256" key="1">
    <source>
        <dbReference type="ARBA" id="ARBA00004141"/>
    </source>
</evidence>
<reference evidence="7" key="1">
    <citation type="journal article" date="2023" name="Mol. Phylogenet. Evol.">
        <title>Genome-scale phylogeny and comparative genomics of the fungal order Sordariales.</title>
        <authorList>
            <person name="Hensen N."/>
            <person name="Bonometti L."/>
            <person name="Westerberg I."/>
            <person name="Brannstrom I.O."/>
            <person name="Guillou S."/>
            <person name="Cros-Aarteil S."/>
            <person name="Calhoun S."/>
            <person name="Haridas S."/>
            <person name="Kuo A."/>
            <person name="Mondo S."/>
            <person name="Pangilinan J."/>
            <person name="Riley R."/>
            <person name="LaButti K."/>
            <person name="Andreopoulos B."/>
            <person name="Lipzen A."/>
            <person name="Chen C."/>
            <person name="Yan M."/>
            <person name="Daum C."/>
            <person name="Ng V."/>
            <person name="Clum A."/>
            <person name="Steindorff A."/>
            <person name="Ohm R.A."/>
            <person name="Martin F."/>
            <person name="Silar P."/>
            <person name="Natvig D.O."/>
            <person name="Lalanne C."/>
            <person name="Gautier V."/>
            <person name="Ament-Velasquez S.L."/>
            <person name="Kruys A."/>
            <person name="Hutchinson M.I."/>
            <person name="Powell A.J."/>
            <person name="Barry K."/>
            <person name="Miller A.N."/>
            <person name="Grigoriev I.V."/>
            <person name="Debuchy R."/>
            <person name="Gladieux P."/>
            <person name="Hiltunen Thoren M."/>
            <person name="Johannesson H."/>
        </authorList>
    </citation>
    <scope>NUCLEOTIDE SEQUENCE</scope>
    <source>
        <strain evidence="7">CBS 958.72</strain>
    </source>
</reference>
<protein>
    <submittedName>
        <fullName evidence="7">Uncharacterized protein</fullName>
    </submittedName>
</protein>
<name>A0AAE0NBY3_9PEZI</name>
<accession>A0AAE0NBY3</accession>
<evidence type="ECO:0000313" key="7">
    <source>
        <dbReference type="EMBL" id="KAK3377009.1"/>
    </source>
</evidence>
<proteinExistence type="predicted"/>
<organism evidence="7 8">
    <name type="scientific">Lasiosphaeria ovina</name>
    <dbReference type="NCBI Taxonomy" id="92902"/>
    <lineage>
        <taxon>Eukaryota</taxon>
        <taxon>Fungi</taxon>
        <taxon>Dikarya</taxon>
        <taxon>Ascomycota</taxon>
        <taxon>Pezizomycotina</taxon>
        <taxon>Sordariomycetes</taxon>
        <taxon>Sordariomycetidae</taxon>
        <taxon>Sordariales</taxon>
        <taxon>Lasiosphaeriaceae</taxon>
        <taxon>Lasiosphaeria</taxon>
    </lineage>
</organism>
<dbReference type="EMBL" id="JAULSN010000003">
    <property type="protein sequence ID" value="KAK3377009.1"/>
    <property type="molecule type" value="Genomic_DNA"/>
</dbReference>
<reference evidence="7" key="2">
    <citation type="submission" date="2023-06" db="EMBL/GenBank/DDBJ databases">
        <authorList>
            <consortium name="Lawrence Berkeley National Laboratory"/>
            <person name="Haridas S."/>
            <person name="Hensen N."/>
            <person name="Bonometti L."/>
            <person name="Westerberg I."/>
            <person name="Brannstrom I.O."/>
            <person name="Guillou S."/>
            <person name="Cros-Aarteil S."/>
            <person name="Calhoun S."/>
            <person name="Kuo A."/>
            <person name="Mondo S."/>
            <person name="Pangilinan J."/>
            <person name="Riley R."/>
            <person name="Labutti K."/>
            <person name="Andreopoulos B."/>
            <person name="Lipzen A."/>
            <person name="Chen C."/>
            <person name="Yanf M."/>
            <person name="Daum C."/>
            <person name="Ng V."/>
            <person name="Clum A."/>
            <person name="Steindorff A."/>
            <person name="Ohm R."/>
            <person name="Martin F."/>
            <person name="Silar P."/>
            <person name="Natvig D."/>
            <person name="Lalanne C."/>
            <person name="Gautier V."/>
            <person name="Ament-Velasquez S.L."/>
            <person name="Kruys A."/>
            <person name="Hutchinson M.I."/>
            <person name="Powell A.J."/>
            <person name="Barry K."/>
            <person name="Miller A.N."/>
            <person name="Grigoriev I.V."/>
            <person name="Debuchy R."/>
            <person name="Gladieux P."/>
            <person name="Thoren M.H."/>
            <person name="Johannesson H."/>
        </authorList>
    </citation>
    <scope>NUCLEOTIDE SEQUENCE</scope>
    <source>
        <strain evidence="7">CBS 958.72</strain>
    </source>
</reference>
<evidence type="ECO:0000313" key="8">
    <source>
        <dbReference type="Proteomes" id="UP001287356"/>
    </source>
</evidence>
<dbReference type="Pfam" id="PF01544">
    <property type="entry name" value="CorA"/>
    <property type="match status" value="1"/>
</dbReference>
<dbReference type="SUPFAM" id="SSF144083">
    <property type="entry name" value="Magnesium transport protein CorA, transmembrane region"/>
    <property type="match status" value="1"/>
</dbReference>
<keyword evidence="2 6" id="KW-0812">Transmembrane</keyword>
<feature type="compositionally biased region" description="Low complexity" evidence="5">
    <location>
        <begin position="311"/>
        <end position="325"/>
    </location>
</feature>
<dbReference type="Proteomes" id="UP001287356">
    <property type="component" value="Unassembled WGS sequence"/>
</dbReference>
<keyword evidence="3 6" id="KW-1133">Transmembrane helix</keyword>
<dbReference type="GO" id="GO:0046873">
    <property type="term" value="F:metal ion transmembrane transporter activity"/>
    <property type="evidence" value="ECO:0007669"/>
    <property type="project" value="InterPro"/>
</dbReference>
<sequence>MESDASSHYAKGVFLTNIDSLSKRSSKDHPYPRPDLINLNQYLSNFTPYRSQVDFPETGAAAVENDEAGNDFALSHDIGFGNAVRFPASMTGLAEFSAHGAAEGPSLLFLRGFASPQWLTAIGKIYNPSPELYRRHLDFPSIVSGNRDLHSSPSLPSSSARVFQLTIPTICTRNVDVSGYEPEDLQQARNVESEAMIKYFQQLRAKGKVADSVVRKCLLLSQQEYVVEQTVTVELDSGNDLSESIQGPWNPRPDTRAWETYFFPVIVHHHHWHHNHDTADLARYRSGGKRPGPREPRRHSSGVGLTPAKASLSHSRNNNRSSSSSSRRKSGDEWRAAQNISQLPFQYGSCLDRDLARHDALYALSELFRFAASAELQFLSLLQKRIEREVSFVGAKGVDLQGGGSDSVVLLNLKYLKTQLTSHAQSLAETTARILRNRRSPDWPRVFDAAAAAAGGFRGDDDDGGGGGNGNVSPPAAVEMAEKTAVLLLADFEYLLQRADALARECEHGMTTLANSSVLQESRRSADLAMTVQKLTIISTIFIPLSFVSSVWGMNFQELGSGNQPIWMLSATAVPIVLVAYMLYQWDTITMFYHKIRSSRGTRAAMGA</sequence>
<dbReference type="InterPro" id="IPR045863">
    <property type="entry name" value="CorA_TM1_TM2"/>
</dbReference>
<evidence type="ECO:0000256" key="4">
    <source>
        <dbReference type="ARBA" id="ARBA00023136"/>
    </source>
</evidence>
<feature type="transmembrane region" description="Helical" evidence="6">
    <location>
        <begin position="566"/>
        <end position="584"/>
    </location>
</feature>
<evidence type="ECO:0000256" key="6">
    <source>
        <dbReference type="SAM" id="Phobius"/>
    </source>
</evidence>
<gene>
    <name evidence="7" type="ORF">B0T24DRAFT_665847</name>
</gene>
<comment type="caution">
    <text evidence="7">The sequence shown here is derived from an EMBL/GenBank/DDBJ whole genome shotgun (WGS) entry which is preliminary data.</text>
</comment>
<dbReference type="GO" id="GO:0016020">
    <property type="term" value="C:membrane"/>
    <property type="evidence" value="ECO:0007669"/>
    <property type="project" value="UniProtKB-SubCell"/>
</dbReference>
<feature type="region of interest" description="Disordered" evidence="5">
    <location>
        <begin position="282"/>
        <end position="333"/>
    </location>
</feature>
<evidence type="ECO:0000256" key="3">
    <source>
        <dbReference type="ARBA" id="ARBA00022989"/>
    </source>
</evidence>
<comment type="subcellular location">
    <subcellularLocation>
        <location evidence="1">Membrane</location>
        <topology evidence="1">Multi-pass membrane protein</topology>
    </subcellularLocation>
</comment>
<keyword evidence="8" id="KW-1185">Reference proteome</keyword>
<evidence type="ECO:0000256" key="2">
    <source>
        <dbReference type="ARBA" id="ARBA00022692"/>
    </source>
</evidence>
<evidence type="ECO:0000256" key="5">
    <source>
        <dbReference type="SAM" id="MobiDB-lite"/>
    </source>
</evidence>
<dbReference type="InterPro" id="IPR002523">
    <property type="entry name" value="MgTranspt_CorA/ZnTranspt_ZntB"/>
</dbReference>